<accession>A0A517LIS6</accession>
<dbReference type="OrthoDB" id="3875508at2759"/>
<reference evidence="1 2" key="1">
    <citation type="submission" date="2019-07" db="EMBL/GenBank/DDBJ databases">
        <title>Finished genome of Venturia effusa.</title>
        <authorList>
            <person name="Young C.A."/>
            <person name="Cox M.P."/>
            <person name="Ganley A.R.D."/>
            <person name="David W.J."/>
        </authorList>
    </citation>
    <scope>NUCLEOTIDE SEQUENCE [LARGE SCALE GENOMIC DNA]</scope>
    <source>
        <strain evidence="2">albino</strain>
    </source>
</reference>
<evidence type="ECO:0000313" key="1">
    <source>
        <dbReference type="EMBL" id="QDS75531.1"/>
    </source>
</evidence>
<sequence>MCFFFANRQKVQAVRVNPQVLMFSEKRPRFEAISIAKNDQVFDEKPALMSEKFGIKIVSRPLNYNVNTPTLRLSVTDLDNDVRHLFRCFDPNKADHSVVNQREWDHEFGKYGPPMMGCVVLARLDQEPLHVLHAMAILSFAQNIISPALDLYQQERKSWQSEETHFEHQAVVMKRRLQITGMARRPEFENFWRIFRQQTIQGRPEQLAQDLRTLGQDAEAWLVDKEELQPRPEWASVPSPYQVRNQIRTFSAA</sequence>
<organism evidence="1 2">
    <name type="scientific">Venturia effusa</name>
    <dbReference type="NCBI Taxonomy" id="50376"/>
    <lineage>
        <taxon>Eukaryota</taxon>
        <taxon>Fungi</taxon>
        <taxon>Dikarya</taxon>
        <taxon>Ascomycota</taxon>
        <taxon>Pezizomycotina</taxon>
        <taxon>Dothideomycetes</taxon>
        <taxon>Pleosporomycetidae</taxon>
        <taxon>Venturiales</taxon>
        <taxon>Venturiaceae</taxon>
        <taxon>Venturia</taxon>
    </lineage>
</organism>
<protein>
    <submittedName>
        <fullName evidence="1">Uncharacterized protein</fullName>
    </submittedName>
</protein>
<proteinExistence type="predicted"/>
<dbReference type="EMBL" id="CP042197">
    <property type="protein sequence ID" value="QDS75531.1"/>
    <property type="molecule type" value="Genomic_DNA"/>
</dbReference>
<dbReference type="AlphaFoldDB" id="A0A517LIS6"/>
<dbReference type="Proteomes" id="UP000316270">
    <property type="component" value="Chromosome 13"/>
</dbReference>
<keyword evidence="2" id="KW-1185">Reference proteome</keyword>
<name>A0A517LIS6_9PEZI</name>
<evidence type="ECO:0000313" key="2">
    <source>
        <dbReference type="Proteomes" id="UP000316270"/>
    </source>
</evidence>
<gene>
    <name evidence="1" type="ORF">FKW77_005312</name>
</gene>